<accession>A0A8H6ZGU8</accession>
<dbReference type="AlphaFoldDB" id="A0A8H6ZGU8"/>
<evidence type="ECO:0000313" key="1">
    <source>
        <dbReference type="EMBL" id="KAF7375350.1"/>
    </source>
</evidence>
<sequence>MGGLQVTEMLIINAPPALNLLANLTQWLNEILGASASATSNSAGSRMTMRKGKMVSLKDSSSSEIQNLVNNLATAVRNAFAEEYGYPYNGADSSPRHAQTQGGVPIMFVAGEDFANCASNNSSAIAAYIVANVGAGDVPNWAQNQLINNLAGFLMNLLNGPPTNAWISRALPTTFTGGASGSIVQADVMLLYCITNAPDPKNLGQNVNTLFCKYVAISYLGQGWPALTGQNVGVPGTAQILAVDCSVSDPTLATALGVQIVRTQPSSVNTIFSVTSGKLSVGVAPKRATATDGTDAGGQQPVVASLGWVVDILKDNKVTYTTQTRNATPGEYQELQYLDNCDTVAAFKRGDFTSVQ</sequence>
<evidence type="ECO:0000313" key="2">
    <source>
        <dbReference type="Proteomes" id="UP000623467"/>
    </source>
</evidence>
<dbReference type="OrthoDB" id="3025288at2759"/>
<protein>
    <submittedName>
        <fullName evidence="1">Uncharacterized protein</fullName>
    </submittedName>
</protein>
<reference evidence="1" key="1">
    <citation type="submission" date="2020-05" db="EMBL/GenBank/DDBJ databases">
        <title>Mycena genomes resolve the evolution of fungal bioluminescence.</title>
        <authorList>
            <person name="Tsai I.J."/>
        </authorList>
    </citation>
    <scope>NUCLEOTIDE SEQUENCE</scope>
    <source>
        <strain evidence="1">160909Yilan</strain>
    </source>
</reference>
<proteinExistence type="predicted"/>
<comment type="caution">
    <text evidence="1">The sequence shown here is derived from an EMBL/GenBank/DDBJ whole genome shotgun (WGS) entry which is preliminary data.</text>
</comment>
<name>A0A8H6ZGU8_9AGAR</name>
<organism evidence="1 2">
    <name type="scientific">Mycena sanguinolenta</name>
    <dbReference type="NCBI Taxonomy" id="230812"/>
    <lineage>
        <taxon>Eukaryota</taxon>
        <taxon>Fungi</taxon>
        <taxon>Dikarya</taxon>
        <taxon>Basidiomycota</taxon>
        <taxon>Agaricomycotina</taxon>
        <taxon>Agaricomycetes</taxon>
        <taxon>Agaricomycetidae</taxon>
        <taxon>Agaricales</taxon>
        <taxon>Marasmiineae</taxon>
        <taxon>Mycenaceae</taxon>
        <taxon>Mycena</taxon>
    </lineage>
</organism>
<dbReference type="EMBL" id="JACAZH010000002">
    <property type="protein sequence ID" value="KAF7375350.1"/>
    <property type="molecule type" value="Genomic_DNA"/>
</dbReference>
<keyword evidence="2" id="KW-1185">Reference proteome</keyword>
<gene>
    <name evidence="1" type="ORF">MSAN_00422200</name>
</gene>
<dbReference type="Proteomes" id="UP000623467">
    <property type="component" value="Unassembled WGS sequence"/>
</dbReference>